<feature type="region of interest" description="Disordered" evidence="1">
    <location>
        <begin position="417"/>
        <end position="473"/>
    </location>
</feature>
<dbReference type="PROSITE" id="PS50195">
    <property type="entry name" value="PX"/>
    <property type="match status" value="1"/>
</dbReference>
<dbReference type="GO" id="GO:0035091">
    <property type="term" value="F:phosphatidylinositol binding"/>
    <property type="evidence" value="ECO:0007669"/>
    <property type="project" value="InterPro"/>
</dbReference>
<feature type="region of interest" description="Disordered" evidence="1">
    <location>
        <begin position="486"/>
        <end position="554"/>
    </location>
</feature>
<feature type="region of interest" description="Disordered" evidence="1">
    <location>
        <begin position="243"/>
        <end position="271"/>
    </location>
</feature>
<feature type="compositionally biased region" description="Low complexity" evidence="1">
    <location>
        <begin position="543"/>
        <end position="553"/>
    </location>
</feature>
<feature type="compositionally biased region" description="Low complexity" evidence="1">
    <location>
        <begin position="497"/>
        <end position="506"/>
    </location>
</feature>
<comment type="caution">
    <text evidence="3">The sequence shown here is derived from an EMBL/GenBank/DDBJ whole genome shotgun (WGS) entry which is preliminary data.</text>
</comment>
<dbReference type="SUPFAM" id="SSF64268">
    <property type="entry name" value="PX domain"/>
    <property type="match status" value="1"/>
</dbReference>
<evidence type="ECO:0000313" key="4">
    <source>
        <dbReference type="Proteomes" id="UP000242875"/>
    </source>
</evidence>
<dbReference type="Gene3D" id="3.30.1520.10">
    <property type="entry name" value="Phox-like domain"/>
    <property type="match status" value="1"/>
</dbReference>
<dbReference type="EMBL" id="MVBO01000043">
    <property type="protein sequence ID" value="OZJ04365.1"/>
    <property type="molecule type" value="Genomic_DNA"/>
</dbReference>
<reference evidence="3 4" key="1">
    <citation type="journal article" date="2017" name="Mycologia">
        <title>Bifiguratus adelaidae, gen. et sp. nov., a new member of Mucoromycotina in endophytic and soil-dwelling habitats.</title>
        <authorList>
            <person name="Torres-Cruz T.J."/>
            <person name="Billingsley Tobias T.L."/>
            <person name="Almatruk M."/>
            <person name="Hesse C."/>
            <person name="Kuske C.R."/>
            <person name="Desiro A."/>
            <person name="Benucci G.M."/>
            <person name="Bonito G."/>
            <person name="Stajich J.E."/>
            <person name="Dunlap C."/>
            <person name="Arnold A.E."/>
            <person name="Porras-Alfaro A."/>
        </authorList>
    </citation>
    <scope>NUCLEOTIDE SEQUENCE [LARGE SCALE GENOMIC DNA]</scope>
    <source>
        <strain evidence="3 4">AZ0501</strain>
    </source>
</reference>
<accession>A0A261Y171</accession>
<feature type="compositionally biased region" description="Acidic residues" evidence="1">
    <location>
        <begin position="298"/>
        <end position="311"/>
    </location>
</feature>
<gene>
    <name evidence="3" type="ORF">BZG36_03201</name>
</gene>
<evidence type="ECO:0000256" key="1">
    <source>
        <dbReference type="SAM" id="MobiDB-lite"/>
    </source>
</evidence>
<dbReference type="AlphaFoldDB" id="A0A261Y171"/>
<protein>
    <recommendedName>
        <fullName evidence="2">PX domain-containing protein</fullName>
    </recommendedName>
</protein>
<name>A0A261Y171_9FUNG</name>
<evidence type="ECO:0000313" key="3">
    <source>
        <dbReference type="EMBL" id="OZJ04365.1"/>
    </source>
</evidence>
<evidence type="ECO:0000259" key="2">
    <source>
        <dbReference type="PROSITE" id="PS50195"/>
    </source>
</evidence>
<dbReference type="Proteomes" id="UP000242875">
    <property type="component" value="Unassembled WGS sequence"/>
</dbReference>
<dbReference type="InterPro" id="IPR001683">
    <property type="entry name" value="PX_dom"/>
</dbReference>
<proteinExistence type="predicted"/>
<sequence>MQTSSSGVKLAPVIEKVSVVTWQKRKDHHVWYTVLIQPRAKKTITCNGDEIEVPRQPYVIFRQYEEFQQLDDALQEALSQSLCPHSSRTRQNHRAKQNDVALFMNPSSMRSLASLRSVLDRPVIYSHGTFLKSAMSISTLTDFDSCNCSHLHLPTLRPNTAFFITKSVCEQRRMHLDHYVRCLFQQPGNYPTLIASSQPFLEFCGIRRSDLDYKMAMNLGDPLNLQMPMTKTQETIRIALRGRSASKRVPRSATSGGPEKASPMRTRAGAVRKIGQLNLRDRPGSRLVAPAKVRLSDDEGPDEHSEGDDVDGDHLPLFKRFHTIRRQGSEQLEQVKADLGRESYTFLDLSFDFEHQLSKRQSQDFFGLKKTQSQPNLTKTANLFGDESPDNFVAQFQADPNLAQNIQWIKRAKTLGASHRSPQEHVEMLSPEQSTDAASDNEVLQRWSRNRCDSSHSSDSSARNSEISTKNDDPFTQMFEQLDYLSIQPNHRRVRNSTSPSPSLSSRHVQRPACPKSGSPSPPLSPTTSKCHSKSSALHSHDSTPSTPSTPSSLYNRESIKLKIVLSSDTIVLLRVPRSIDWQGLKDKIQEKFMSCAEQDSSVKDTLNKSWALATTGVRRSYSSESLASGLPSPSSLIENVANVQSEDSLRTFMEGPWKNMAKVKLTLVET</sequence>
<feature type="region of interest" description="Disordered" evidence="1">
    <location>
        <begin position="293"/>
        <end position="314"/>
    </location>
</feature>
<organism evidence="3 4">
    <name type="scientific">Bifiguratus adelaidae</name>
    <dbReference type="NCBI Taxonomy" id="1938954"/>
    <lineage>
        <taxon>Eukaryota</taxon>
        <taxon>Fungi</taxon>
        <taxon>Fungi incertae sedis</taxon>
        <taxon>Mucoromycota</taxon>
        <taxon>Mucoromycotina</taxon>
        <taxon>Endogonomycetes</taxon>
        <taxon>Endogonales</taxon>
        <taxon>Endogonales incertae sedis</taxon>
        <taxon>Bifiguratus</taxon>
    </lineage>
</organism>
<feature type="domain" description="PX" evidence="2">
    <location>
        <begin position="10"/>
        <end position="211"/>
    </location>
</feature>
<keyword evidence="4" id="KW-1185">Reference proteome</keyword>
<dbReference type="InterPro" id="IPR036871">
    <property type="entry name" value="PX_dom_sf"/>
</dbReference>
<dbReference type="OrthoDB" id="5593994at2759"/>